<name>A0ABQ9UB14_SAGOE</name>
<keyword evidence="3" id="KW-1185">Reference proteome</keyword>
<accession>A0ABQ9UB14</accession>
<evidence type="ECO:0000313" key="3">
    <source>
        <dbReference type="Proteomes" id="UP001266305"/>
    </source>
</evidence>
<reference evidence="2 3" key="1">
    <citation type="submission" date="2023-05" db="EMBL/GenBank/DDBJ databases">
        <title>B98-5 Cell Line De Novo Hybrid Assembly: An Optical Mapping Approach.</title>
        <authorList>
            <person name="Kananen K."/>
            <person name="Auerbach J.A."/>
            <person name="Kautto E."/>
            <person name="Blachly J.S."/>
        </authorList>
    </citation>
    <scope>NUCLEOTIDE SEQUENCE [LARGE SCALE GENOMIC DNA]</scope>
    <source>
        <strain evidence="2">B95-8</strain>
        <tissue evidence="2">Cell line</tissue>
    </source>
</reference>
<protein>
    <submittedName>
        <fullName evidence="2">Uncharacterized protein</fullName>
    </submittedName>
</protein>
<feature type="compositionally biased region" description="Low complexity" evidence="1">
    <location>
        <begin position="90"/>
        <end position="103"/>
    </location>
</feature>
<sequence>MCTNEEVHHAFKEAGRPFPSAHLKRYSQAEGTQDADEPDQENTNYGGGGAKHPEVSSTFKKGKRCLARMVQRTPAHSGAYPSSLRPLQNPAAQPARSSAPSSPRSREEPACVPLGGECSSLPMLAAAPGECRDSLLPSTTTPPVAPGVCEHRLSGPNAPGSVHTPVLPRRTTSHGNTQ</sequence>
<feature type="compositionally biased region" description="Basic and acidic residues" evidence="1">
    <location>
        <begin position="1"/>
        <end position="15"/>
    </location>
</feature>
<dbReference type="EMBL" id="JASSZA010000014">
    <property type="protein sequence ID" value="KAK2094259.1"/>
    <property type="molecule type" value="Genomic_DNA"/>
</dbReference>
<proteinExistence type="predicted"/>
<organism evidence="2 3">
    <name type="scientific">Saguinus oedipus</name>
    <name type="common">Cotton-top tamarin</name>
    <name type="synonym">Oedipomidas oedipus</name>
    <dbReference type="NCBI Taxonomy" id="9490"/>
    <lineage>
        <taxon>Eukaryota</taxon>
        <taxon>Metazoa</taxon>
        <taxon>Chordata</taxon>
        <taxon>Craniata</taxon>
        <taxon>Vertebrata</taxon>
        <taxon>Euteleostomi</taxon>
        <taxon>Mammalia</taxon>
        <taxon>Eutheria</taxon>
        <taxon>Euarchontoglires</taxon>
        <taxon>Primates</taxon>
        <taxon>Haplorrhini</taxon>
        <taxon>Platyrrhini</taxon>
        <taxon>Cebidae</taxon>
        <taxon>Callitrichinae</taxon>
        <taxon>Saguinus</taxon>
    </lineage>
</organism>
<evidence type="ECO:0000256" key="1">
    <source>
        <dbReference type="SAM" id="MobiDB-lite"/>
    </source>
</evidence>
<feature type="region of interest" description="Disordered" evidence="1">
    <location>
        <begin position="131"/>
        <end position="178"/>
    </location>
</feature>
<dbReference type="Proteomes" id="UP001266305">
    <property type="component" value="Unassembled WGS sequence"/>
</dbReference>
<comment type="caution">
    <text evidence="2">The sequence shown here is derived from an EMBL/GenBank/DDBJ whole genome shotgun (WGS) entry which is preliminary data.</text>
</comment>
<evidence type="ECO:0000313" key="2">
    <source>
        <dbReference type="EMBL" id="KAK2094259.1"/>
    </source>
</evidence>
<feature type="region of interest" description="Disordered" evidence="1">
    <location>
        <begin position="1"/>
        <end position="117"/>
    </location>
</feature>
<gene>
    <name evidence="2" type="ORF">P7K49_027997</name>
</gene>